<dbReference type="Pfam" id="PF05871">
    <property type="entry name" value="ESCRT-II"/>
    <property type="match status" value="1"/>
</dbReference>
<evidence type="ECO:0000256" key="2">
    <source>
        <dbReference type="ARBA" id="ARBA00009674"/>
    </source>
</evidence>
<evidence type="ECO:0000256" key="5">
    <source>
        <dbReference type="ARBA" id="ARBA00022490"/>
    </source>
</evidence>
<dbReference type="Proteomes" id="UP000011087">
    <property type="component" value="Unassembled WGS sequence"/>
</dbReference>
<name>L1ILK4_GUITC</name>
<keyword evidence="4" id="KW-0813">Transport</keyword>
<dbReference type="SUPFAM" id="SSF46785">
    <property type="entry name" value="Winged helix' DNA-binding domain"/>
    <property type="match status" value="2"/>
</dbReference>
<comment type="subcellular location">
    <subcellularLocation>
        <location evidence="1">Cytoplasm</location>
    </subcellularLocation>
</comment>
<dbReference type="Gene3D" id="1.10.10.10">
    <property type="entry name" value="Winged helix-like DNA-binding domain superfamily/Winged helix DNA-binding domain"/>
    <property type="match status" value="1"/>
</dbReference>
<dbReference type="InterPro" id="IPR008570">
    <property type="entry name" value="ESCRT-II_cplx_Vps25-sub"/>
</dbReference>
<evidence type="ECO:0000313" key="10">
    <source>
        <dbReference type="Proteomes" id="UP000011087"/>
    </source>
</evidence>
<dbReference type="PANTHER" id="PTHR13149">
    <property type="entry name" value="VACUOLAR PROTEIN SORTING-ASSOCIATED PROTEIN VPS25"/>
    <property type="match status" value="1"/>
</dbReference>
<dbReference type="GO" id="GO:0043328">
    <property type="term" value="P:protein transport to vacuole involved in ubiquitin-dependent protein catabolic process via the multivesicular body sorting pathway"/>
    <property type="evidence" value="ECO:0007669"/>
    <property type="project" value="TreeGrafter"/>
</dbReference>
<dbReference type="PANTHER" id="PTHR13149:SF0">
    <property type="entry name" value="VACUOLAR PROTEIN-SORTING-ASSOCIATED PROTEIN 25"/>
    <property type="match status" value="1"/>
</dbReference>
<dbReference type="AlphaFoldDB" id="L1ILK4"/>
<dbReference type="GO" id="GO:0000814">
    <property type="term" value="C:ESCRT II complex"/>
    <property type="evidence" value="ECO:0007669"/>
    <property type="project" value="InterPro"/>
</dbReference>
<dbReference type="InterPro" id="IPR036388">
    <property type="entry name" value="WH-like_DNA-bd_sf"/>
</dbReference>
<protein>
    <recommendedName>
        <fullName evidence="3">Vacuolar protein-sorting-associated protein 25</fullName>
    </recommendedName>
    <alternativeName>
        <fullName evidence="7">ESCRT-II complex subunit VPS25</fullName>
    </alternativeName>
</protein>
<evidence type="ECO:0000256" key="1">
    <source>
        <dbReference type="ARBA" id="ARBA00004496"/>
    </source>
</evidence>
<dbReference type="OrthoDB" id="245150at2759"/>
<sequence length="181" mass="21054">MSKAFSFPSHYNFPPFFTKQPNRETNSTRVQLWKDLILNYCRHHRIFVIDVRESLATSPLFCNEKISRKLRQDDANEIFHYMASGGYAEWYHQDGNKLLIYWKKPSEWATLMYNWARDTGHLNAVLTFYEIQEGDISIGTDLHGIDPLILEKSARVLEQQGKVIIFSTEGGETSGIKFLES</sequence>
<dbReference type="GO" id="GO:0016236">
    <property type="term" value="P:macroautophagy"/>
    <property type="evidence" value="ECO:0007669"/>
    <property type="project" value="UniProtKB-ARBA"/>
</dbReference>
<evidence type="ECO:0000256" key="7">
    <source>
        <dbReference type="ARBA" id="ARBA00030094"/>
    </source>
</evidence>
<proteinExistence type="inferred from homology"/>
<reference evidence="9" key="3">
    <citation type="submission" date="2015-06" db="UniProtKB">
        <authorList>
            <consortium name="EnsemblProtists"/>
        </authorList>
    </citation>
    <scope>IDENTIFICATION</scope>
</reference>
<dbReference type="STRING" id="905079.L1ILK4"/>
<dbReference type="GeneID" id="17293905"/>
<evidence type="ECO:0000256" key="6">
    <source>
        <dbReference type="ARBA" id="ARBA00022927"/>
    </source>
</evidence>
<dbReference type="EMBL" id="JH993063">
    <property type="protein sequence ID" value="EKX37143.1"/>
    <property type="molecule type" value="Genomic_DNA"/>
</dbReference>
<evidence type="ECO:0000313" key="9">
    <source>
        <dbReference type="EnsemblProtists" id="EKX37143"/>
    </source>
</evidence>
<gene>
    <name evidence="8" type="primary">VPS25</name>
    <name evidence="8" type="ORF">GUITHDRAFT_145243</name>
</gene>
<dbReference type="RefSeq" id="XP_005824123.1">
    <property type="nucleotide sequence ID" value="XM_005824066.1"/>
</dbReference>
<dbReference type="InterPro" id="IPR014041">
    <property type="entry name" value="ESCRT-II_cplx_Vps25-sub_N"/>
</dbReference>
<comment type="similarity">
    <text evidence="2">Belongs to the VPS25 family.</text>
</comment>
<dbReference type="eggNOG" id="KOG4068">
    <property type="taxonomic scope" value="Eukaryota"/>
</dbReference>
<evidence type="ECO:0000256" key="3">
    <source>
        <dbReference type="ARBA" id="ARBA00017934"/>
    </source>
</evidence>
<dbReference type="FunFam" id="1.10.10.10:FF:000141">
    <property type="entry name" value="vacuolar protein-sorting-associated protein 25"/>
    <property type="match status" value="1"/>
</dbReference>
<dbReference type="KEGG" id="gtt:GUITHDRAFT_145243"/>
<dbReference type="FunFam" id="1.10.10.570:FF:000003">
    <property type="entry name" value="Vacuolar protein-sorting-associated protein 25"/>
    <property type="match status" value="1"/>
</dbReference>
<reference evidence="10" key="2">
    <citation type="submission" date="2012-11" db="EMBL/GenBank/DDBJ databases">
        <authorList>
            <person name="Kuo A."/>
            <person name="Curtis B.A."/>
            <person name="Tanifuji G."/>
            <person name="Burki F."/>
            <person name="Gruber A."/>
            <person name="Irimia M."/>
            <person name="Maruyama S."/>
            <person name="Arias M.C."/>
            <person name="Ball S.G."/>
            <person name="Gile G.H."/>
            <person name="Hirakawa Y."/>
            <person name="Hopkins J.F."/>
            <person name="Rensing S.A."/>
            <person name="Schmutz J."/>
            <person name="Symeonidi A."/>
            <person name="Elias M."/>
            <person name="Eveleigh R.J."/>
            <person name="Herman E.K."/>
            <person name="Klute M.J."/>
            <person name="Nakayama T."/>
            <person name="Obornik M."/>
            <person name="Reyes-Prieto A."/>
            <person name="Armbrust E.V."/>
            <person name="Aves S.J."/>
            <person name="Beiko R.G."/>
            <person name="Coutinho P."/>
            <person name="Dacks J.B."/>
            <person name="Durnford D.G."/>
            <person name="Fast N.M."/>
            <person name="Green B.R."/>
            <person name="Grisdale C."/>
            <person name="Hempe F."/>
            <person name="Henrissat B."/>
            <person name="Hoppner M.P."/>
            <person name="Ishida K.-I."/>
            <person name="Kim E."/>
            <person name="Koreny L."/>
            <person name="Kroth P.G."/>
            <person name="Liu Y."/>
            <person name="Malik S.-B."/>
            <person name="Maier U.G."/>
            <person name="McRose D."/>
            <person name="Mock T."/>
            <person name="Neilson J.A."/>
            <person name="Onodera N.T."/>
            <person name="Poole A.M."/>
            <person name="Pritham E.J."/>
            <person name="Richards T.A."/>
            <person name="Rocap G."/>
            <person name="Roy S.W."/>
            <person name="Sarai C."/>
            <person name="Schaack S."/>
            <person name="Shirato S."/>
            <person name="Slamovits C.H."/>
            <person name="Spencer D.F."/>
            <person name="Suzuki S."/>
            <person name="Worden A.Z."/>
            <person name="Zauner S."/>
            <person name="Barry K."/>
            <person name="Bell C."/>
            <person name="Bharti A.K."/>
            <person name="Crow J.A."/>
            <person name="Grimwood J."/>
            <person name="Kramer R."/>
            <person name="Lindquist E."/>
            <person name="Lucas S."/>
            <person name="Salamov A."/>
            <person name="McFadden G.I."/>
            <person name="Lane C.E."/>
            <person name="Keeling P.J."/>
            <person name="Gray M.W."/>
            <person name="Grigoriev I.V."/>
            <person name="Archibald J.M."/>
        </authorList>
    </citation>
    <scope>NUCLEOTIDE SEQUENCE</scope>
    <source>
        <strain evidence="10">CCMP2712</strain>
    </source>
</reference>
<evidence type="ECO:0000313" key="8">
    <source>
        <dbReference type="EMBL" id="EKX37143.1"/>
    </source>
</evidence>
<accession>L1ILK4</accession>
<dbReference type="EnsemblProtists" id="EKX37143">
    <property type="protein sequence ID" value="EKX37143"/>
    <property type="gene ID" value="GUITHDRAFT_145243"/>
</dbReference>
<evidence type="ECO:0000256" key="4">
    <source>
        <dbReference type="ARBA" id="ARBA00022448"/>
    </source>
</evidence>
<keyword evidence="5" id="KW-0963">Cytoplasm</keyword>
<dbReference type="GO" id="GO:0042803">
    <property type="term" value="F:protein homodimerization activity"/>
    <property type="evidence" value="ECO:0007669"/>
    <property type="project" value="TreeGrafter"/>
</dbReference>
<organism evidence="8">
    <name type="scientific">Guillardia theta (strain CCMP2712)</name>
    <name type="common">Cryptophyte</name>
    <dbReference type="NCBI Taxonomy" id="905079"/>
    <lineage>
        <taxon>Eukaryota</taxon>
        <taxon>Cryptophyceae</taxon>
        <taxon>Pyrenomonadales</taxon>
        <taxon>Geminigeraceae</taxon>
        <taxon>Guillardia</taxon>
    </lineage>
</organism>
<reference evidence="8 10" key="1">
    <citation type="journal article" date="2012" name="Nature">
        <title>Algal genomes reveal evolutionary mosaicism and the fate of nucleomorphs.</title>
        <authorList>
            <consortium name="DOE Joint Genome Institute"/>
            <person name="Curtis B.A."/>
            <person name="Tanifuji G."/>
            <person name="Burki F."/>
            <person name="Gruber A."/>
            <person name="Irimia M."/>
            <person name="Maruyama S."/>
            <person name="Arias M.C."/>
            <person name="Ball S.G."/>
            <person name="Gile G.H."/>
            <person name="Hirakawa Y."/>
            <person name="Hopkins J.F."/>
            <person name="Kuo A."/>
            <person name="Rensing S.A."/>
            <person name="Schmutz J."/>
            <person name="Symeonidi A."/>
            <person name="Elias M."/>
            <person name="Eveleigh R.J."/>
            <person name="Herman E.K."/>
            <person name="Klute M.J."/>
            <person name="Nakayama T."/>
            <person name="Obornik M."/>
            <person name="Reyes-Prieto A."/>
            <person name="Armbrust E.V."/>
            <person name="Aves S.J."/>
            <person name="Beiko R.G."/>
            <person name="Coutinho P."/>
            <person name="Dacks J.B."/>
            <person name="Durnford D.G."/>
            <person name="Fast N.M."/>
            <person name="Green B.R."/>
            <person name="Grisdale C.J."/>
            <person name="Hempel F."/>
            <person name="Henrissat B."/>
            <person name="Hoppner M.P."/>
            <person name="Ishida K."/>
            <person name="Kim E."/>
            <person name="Koreny L."/>
            <person name="Kroth P.G."/>
            <person name="Liu Y."/>
            <person name="Malik S.B."/>
            <person name="Maier U.G."/>
            <person name="McRose D."/>
            <person name="Mock T."/>
            <person name="Neilson J.A."/>
            <person name="Onodera N.T."/>
            <person name="Poole A.M."/>
            <person name="Pritham E.J."/>
            <person name="Richards T.A."/>
            <person name="Rocap G."/>
            <person name="Roy S.W."/>
            <person name="Sarai C."/>
            <person name="Schaack S."/>
            <person name="Shirato S."/>
            <person name="Slamovits C.H."/>
            <person name="Spencer D.F."/>
            <person name="Suzuki S."/>
            <person name="Worden A.Z."/>
            <person name="Zauner S."/>
            <person name="Barry K."/>
            <person name="Bell C."/>
            <person name="Bharti A.K."/>
            <person name="Crow J.A."/>
            <person name="Grimwood J."/>
            <person name="Kramer R."/>
            <person name="Lindquist E."/>
            <person name="Lucas S."/>
            <person name="Salamov A."/>
            <person name="McFadden G.I."/>
            <person name="Lane C.E."/>
            <person name="Keeling P.J."/>
            <person name="Gray M.W."/>
            <person name="Grigoriev I.V."/>
            <person name="Archibald J.M."/>
        </authorList>
    </citation>
    <scope>NUCLEOTIDE SEQUENCE</scope>
    <source>
        <strain evidence="8 10">CCMP2712</strain>
    </source>
</reference>
<dbReference type="HOGENOM" id="CLU_087657_0_1_1"/>
<dbReference type="InterPro" id="IPR036390">
    <property type="entry name" value="WH_DNA-bd_sf"/>
</dbReference>
<dbReference type="Gene3D" id="1.10.10.570">
    <property type="entry name" value="Winged helix' DNA-binding domain. Chain C. Domain 1"/>
    <property type="match status" value="1"/>
</dbReference>
<dbReference type="PaxDb" id="55529-EKX37143"/>
<keyword evidence="6" id="KW-0653">Protein transport</keyword>
<dbReference type="OMA" id="TRCLIMW"/>
<dbReference type="GO" id="GO:0005198">
    <property type="term" value="F:structural molecule activity"/>
    <property type="evidence" value="ECO:0007669"/>
    <property type="project" value="TreeGrafter"/>
</dbReference>
<keyword evidence="10" id="KW-1185">Reference proteome</keyword>